<reference evidence="2" key="1">
    <citation type="thesis" date="2020" institute="ProQuest LLC" country="789 East Eisenhower Parkway, Ann Arbor, MI, USA">
        <title>Comparative Genomics and Chromosome Evolution.</title>
        <authorList>
            <person name="Mudd A.B."/>
        </authorList>
    </citation>
    <scope>NUCLEOTIDE SEQUENCE</scope>
    <source>
        <strain evidence="2">237g6f4</strain>
        <tissue evidence="2">Blood</tissue>
    </source>
</reference>
<keyword evidence="3" id="KW-1185">Reference proteome</keyword>
<dbReference type="EMBL" id="WNYA01000003">
    <property type="protein sequence ID" value="KAG8581296.1"/>
    <property type="molecule type" value="Genomic_DNA"/>
</dbReference>
<evidence type="ECO:0000313" key="3">
    <source>
        <dbReference type="Proteomes" id="UP000824782"/>
    </source>
</evidence>
<evidence type="ECO:0000256" key="1">
    <source>
        <dbReference type="SAM" id="Phobius"/>
    </source>
</evidence>
<protein>
    <submittedName>
        <fullName evidence="2">Uncharacterized protein</fullName>
    </submittedName>
</protein>
<sequence>MDGKILSMLCIAPPADSCVFSSLTTVRDPLLLWNVITVVTYSVTYCSFSTFVSWEFLINVSMLCMAVTSINEIFHSKNCFVFM</sequence>
<comment type="caution">
    <text evidence="2">The sequence shown here is derived from an EMBL/GenBank/DDBJ whole genome shotgun (WGS) entry which is preliminary data.</text>
</comment>
<proteinExistence type="predicted"/>
<keyword evidence="1" id="KW-0472">Membrane</keyword>
<accession>A0AAV7C9L1</accession>
<evidence type="ECO:0000313" key="2">
    <source>
        <dbReference type="EMBL" id="KAG8581296.1"/>
    </source>
</evidence>
<keyword evidence="1" id="KW-0812">Transmembrane</keyword>
<feature type="transmembrane region" description="Helical" evidence="1">
    <location>
        <begin position="33"/>
        <end position="57"/>
    </location>
</feature>
<keyword evidence="1" id="KW-1133">Transmembrane helix</keyword>
<name>A0AAV7C9L1_ENGPU</name>
<dbReference type="AlphaFoldDB" id="A0AAV7C9L1"/>
<gene>
    <name evidence="2" type="ORF">GDO81_007620</name>
</gene>
<dbReference type="Proteomes" id="UP000824782">
    <property type="component" value="Unassembled WGS sequence"/>
</dbReference>
<organism evidence="2 3">
    <name type="scientific">Engystomops pustulosus</name>
    <name type="common">Tungara frog</name>
    <name type="synonym">Physalaemus pustulosus</name>
    <dbReference type="NCBI Taxonomy" id="76066"/>
    <lineage>
        <taxon>Eukaryota</taxon>
        <taxon>Metazoa</taxon>
        <taxon>Chordata</taxon>
        <taxon>Craniata</taxon>
        <taxon>Vertebrata</taxon>
        <taxon>Euteleostomi</taxon>
        <taxon>Amphibia</taxon>
        <taxon>Batrachia</taxon>
        <taxon>Anura</taxon>
        <taxon>Neobatrachia</taxon>
        <taxon>Hyloidea</taxon>
        <taxon>Leptodactylidae</taxon>
        <taxon>Leiuperinae</taxon>
        <taxon>Engystomops</taxon>
    </lineage>
</organism>